<dbReference type="STRING" id="57664.SAMN05661003_101430"/>
<evidence type="ECO:0000259" key="1">
    <source>
        <dbReference type="PROSITE" id="PS51832"/>
    </source>
</evidence>
<dbReference type="Proteomes" id="UP000243205">
    <property type="component" value="Unassembled WGS sequence"/>
</dbReference>
<dbReference type="PROSITE" id="PS51832">
    <property type="entry name" value="HD_GYP"/>
    <property type="match status" value="1"/>
</dbReference>
<dbReference type="PANTHER" id="PTHR43155">
    <property type="entry name" value="CYCLIC DI-GMP PHOSPHODIESTERASE PA4108-RELATED"/>
    <property type="match status" value="1"/>
</dbReference>
<dbReference type="CDD" id="cd00077">
    <property type="entry name" value="HDc"/>
    <property type="match status" value="1"/>
</dbReference>
<dbReference type="Pfam" id="PF13487">
    <property type="entry name" value="HD_5"/>
    <property type="match status" value="1"/>
</dbReference>
<dbReference type="Pfam" id="PF01590">
    <property type="entry name" value="GAF"/>
    <property type="match status" value="1"/>
</dbReference>
<evidence type="ECO:0000313" key="3">
    <source>
        <dbReference type="Proteomes" id="UP000243205"/>
    </source>
</evidence>
<keyword evidence="3" id="KW-1185">Reference proteome</keyword>
<dbReference type="EMBL" id="FNAQ01000001">
    <property type="protein sequence ID" value="SDD82636.1"/>
    <property type="molecule type" value="Genomic_DNA"/>
</dbReference>
<feature type="domain" description="HD-GYP" evidence="1">
    <location>
        <begin position="181"/>
        <end position="391"/>
    </location>
</feature>
<dbReference type="Gene3D" id="1.10.3210.10">
    <property type="entry name" value="Hypothetical protein af1432"/>
    <property type="match status" value="1"/>
</dbReference>
<protein>
    <submittedName>
        <fullName evidence="2">HD-GYP domain, c-di-GMP phosphodiesterase class II (Or its inactivated variant)</fullName>
    </submittedName>
</protein>
<dbReference type="InterPro" id="IPR029016">
    <property type="entry name" value="GAF-like_dom_sf"/>
</dbReference>
<proteinExistence type="predicted"/>
<accession>A0A1G6XZ25</accession>
<sequence>MRRRRRTARTKAATAARAAAAFRQVQEMALLLNSQRHFDDLFRAVIQSVSRILQVDRTSLFVFDEERQQLWTQVAEGVSGVIRLSLQRGLAGRCAREQRPLLVADAQRHPDFDASWDRKHGYRSRNILCYPLFNRQQELKGVLQMINRRGGAFTPEDLELAAVCAAQVGVALENRQLFEELRQGFESFIRALTATIDAKHPLTAGHSHRVTEYALLLGRSLQLDAQTLDTLQYAALLHDVGKIAVPDRVLTKDGRFDTDEQRLMQGHSAWSGRILEQMRLPRHLRQLPFIAASHHERMDGSGYPAGLDATAIPPLARIIAIADVFDALTSRRDYPKYAEDGLTSLGYAPLALERAFTVIAQGRGSHFDAALVDVFLARRPELEALWHQLHASEARDEAGTAGC</sequence>
<dbReference type="InterPro" id="IPR003607">
    <property type="entry name" value="HD/PDEase_dom"/>
</dbReference>
<dbReference type="InterPro" id="IPR037522">
    <property type="entry name" value="HD_GYP_dom"/>
</dbReference>
<name>A0A1G6XZ25_9BACT</name>
<dbReference type="PANTHER" id="PTHR43155:SF2">
    <property type="entry name" value="CYCLIC DI-GMP PHOSPHODIESTERASE PA4108"/>
    <property type="match status" value="1"/>
</dbReference>
<reference evidence="3" key="1">
    <citation type="submission" date="2016-10" db="EMBL/GenBank/DDBJ databases">
        <authorList>
            <person name="Varghese N."/>
            <person name="Submissions S."/>
        </authorList>
    </citation>
    <scope>NUCLEOTIDE SEQUENCE [LARGE SCALE GENOMIC DNA]</scope>
    <source>
        <strain evidence="3">DSM 8987</strain>
    </source>
</reference>
<dbReference type="Gene3D" id="3.30.450.40">
    <property type="match status" value="1"/>
</dbReference>
<dbReference type="SMART" id="SM00471">
    <property type="entry name" value="HDc"/>
    <property type="match status" value="1"/>
</dbReference>
<dbReference type="SUPFAM" id="SSF109604">
    <property type="entry name" value="HD-domain/PDEase-like"/>
    <property type="match status" value="1"/>
</dbReference>
<dbReference type="InterPro" id="IPR003018">
    <property type="entry name" value="GAF"/>
</dbReference>
<dbReference type="AlphaFoldDB" id="A0A1G6XZ25"/>
<dbReference type="SUPFAM" id="SSF55781">
    <property type="entry name" value="GAF domain-like"/>
    <property type="match status" value="1"/>
</dbReference>
<evidence type="ECO:0000313" key="2">
    <source>
        <dbReference type="EMBL" id="SDD82636.1"/>
    </source>
</evidence>
<organism evidence="2 3">
    <name type="scientific">Desulfuromonas thiophila</name>
    <dbReference type="NCBI Taxonomy" id="57664"/>
    <lineage>
        <taxon>Bacteria</taxon>
        <taxon>Pseudomonadati</taxon>
        <taxon>Thermodesulfobacteriota</taxon>
        <taxon>Desulfuromonadia</taxon>
        <taxon>Desulfuromonadales</taxon>
        <taxon>Desulfuromonadaceae</taxon>
        <taxon>Desulfuromonas</taxon>
    </lineage>
</organism>
<dbReference type="SMART" id="SM00065">
    <property type="entry name" value="GAF"/>
    <property type="match status" value="1"/>
</dbReference>
<gene>
    <name evidence="2" type="ORF">SAMN05661003_101430</name>
</gene>